<dbReference type="PANTHER" id="PTHR31414:SF15">
    <property type="entry name" value="PLASMA MEMBRANE FUSION PROTEIN"/>
    <property type="match status" value="1"/>
</dbReference>
<keyword evidence="1" id="KW-0812">Transmembrane</keyword>
<dbReference type="RefSeq" id="XP_010244873.2">
    <property type="nucleotide sequence ID" value="XM_010246571.2"/>
</dbReference>
<feature type="transmembrane region" description="Helical" evidence="1">
    <location>
        <begin position="318"/>
        <end position="339"/>
    </location>
</feature>
<organism evidence="2 3">
    <name type="scientific">Nelumbo nucifera</name>
    <name type="common">Sacred lotus</name>
    <dbReference type="NCBI Taxonomy" id="4432"/>
    <lineage>
        <taxon>Eukaryota</taxon>
        <taxon>Viridiplantae</taxon>
        <taxon>Streptophyta</taxon>
        <taxon>Embryophyta</taxon>
        <taxon>Tracheophyta</taxon>
        <taxon>Spermatophyta</taxon>
        <taxon>Magnoliopsida</taxon>
        <taxon>Proteales</taxon>
        <taxon>Nelumbonaceae</taxon>
        <taxon>Nelumbo</taxon>
    </lineage>
</organism>
<dbReference type="RefSeq" id="XP_010244872.2">
    <property type="nucleotide sequence ID" value="XM_010246570.2"/>
</dbReference>
<dbReference type="OMA" id="MSCFRAN"/>
<keyword evidence="1" id="KW-1133">Transmembrane helix</keyword>
<keyword evidence="2" id="KW-1185">Reference proteome</keyword>
<dbReference type="RefSeq" id="XP_010244871.2">
    <property type="nucleotide sequence ID" value="XM_010246569.2"/>
</dbReference>
<dbReference type="STRING" id="4432.A0A1U7Z2J9"/>
<evidence type="ECO:0000313" key="2">
    <source>
        <dbReference type="Proteomes" id="UP000189703"/>
    </source>
</evidence>
<evidence type="ECO:0000313" key="4">
    <source>
        <dbReference type="RefSeq" id="XP_010244872.2"/>
    </source>
</evidence>
<protein>
    <submittedName>
        <fullName evidence="3 4">Uncharacterized protein LOC104588579</fullName>
    </submittedName>
</protein>
<dbReference type="PANTHER" id="PTHR31414">
    <property type="entry name" value="TRANSMEMBRANE PROTEIN DDB_G0292058"/>
    <property type="match status" value="1"/>
</dbReference>
<feature type="transmembrane region" description="Helical" evidence="1">
    <location>
        <begin position="558"/>
        <end position="581"/>
    </location>
</feature>
<evidence type="ECO:0000313" key="3">
    <source>
        <dbReference type="RefSeq" id="XP_010244871.2"/>
    </source>
</evidence>
<dbReference type="InterPro" id="IPR040283">
    <property type="entry name" value="DDB_G0292058-like"/>
</dbReference>
<feature type="transmembrane region" description="Helical" evidence="1">
    <location>
        <begin position="171"/>
        <end position="194"/>
    </location>
</feature>
<dbReference type="AlphaFoldDB" id="A0A1U7Z2J9"/>
<feature type="transmembrane region" description="Helical" evidence="1">
    <location>
        <begin position="206"/>
        <end position="230"/>
    </location>
</feature>
<evidence type="ECO:0000256" key="1">
    <source>
        <dbReference type="SAM" id="Phobius"/>
    </source>
</evidence>
<reference evidence="3 4" key="1">
    <citation type="submission" date="2025-04" db="UniProtKB">
        <authorList>
            <consortium name="RefSeq"/>
        </authorList>
    </citation>
    <scope>IDENTIFICATION</scope>
</reference>
<accession>A0A1U7Z2J9</accession>
<dbReference type="Proteomes" id="UP000189703">
    <property type="component" value="Unplaced"/>
</dbReference>
<evidence type="ECO:0000313" key="6">
    <source>
        <dbReference type="RefSeq" id="XP_019051721.1"/>
    </source>
</evidence>
<feature type="transmembrane region" description="Helical" evidence="1">
    <location>
        <begin position="68"/>
        <end position="85"/>
    </location>
</feature>
<dbReference type="eggNOG" id="ENOG502QUH4">
    <property type="taxonomic scope" value="Eukaryota"/>
</dbReference>
<gene>
    <name evidence="3 4 5 6" type="primary">LOC104588579</name>
</gene>
<proteinExistence type="predicted"/>
<keyword evidence="1" id="KW-0472">Membrane</keyword>
<dbReference type="KEGG" id="nnu:104588579"/>
<dbReference type="RefSeq" id="XP_019051721.1">
    <property type="nucleotide sequence ID" value="XM_019196176.1"/>
</dbReference>
<name>A0A1U7Z2J9_NELNU</name>
<evidence type="ECO:0000313" key="5">
    <source>
        <dbReference type="RefSeq" id="XP_010244873.2"/>
    </source>
</evidence>
<sequence>MKTRQAAQFECKEIPTTPLSPKYLSIFFLCYNRAFRGESPSCLSEQNQRRKKEQGGTTTKMLRFRSQAFLLLPAFLVIFSTFFSFSHGVSQLHHLQTTPITGVMNEEYGGLVSWWTRPVVEETNANISSLVLAKERTYRTDPLDGYRHYTGGWNISEEHYWASVGFTAAPLFAIAAIWFVVFGLCLLLMFLYFCCCHRRPYGYSQAAYACSLIFLILFTIAAILGCIILYTGQSKFHSSTTNTLDYVVNLANTIANDLRNVSDYLSDAKKIGVNQAFLPSDIQTKIDDVGTKVNFASATLEEKTLDNSYRIQNVLDTVRLVLIILSAVMLLLAFLGFLFSILGMQCLVSVLVVIGWILVTATFILSGTFLLLHNVAGDTCVAMAEWVTHPTAHTALDDILPCVDEATANETLIRTKEVTIQLVNMINAVITSISNVNFSPNLRPLYFNQSGPLMPLLCNPFLPDFTDRQCATGEVDLNNATQVWKNYECQVSSDGICTTVGRITPEYYNQMAAAVNVSFGLNHYGPFLVHLVDCGFVRDTFQSITTNHCPGLSRYSEWIYVGLVMVSVAVMLSLIFWVVYARERRHRAYTKQVIVRSGGYYDDKFP</sequence>
<dbReference type="OrthoDB" id="1937321at2759"/>
<dbReference type="GeneID" id="104588579"/>
<feature type="transmembrane region" description="Helical" evidence="1">
    <location>
        <begin position="346"/>
        <end position="372"/>
    </location>
</feature>